<evidence type="ECO:0000256" key="1">
    <source>
        <dbReference type="SAM" id="SignalP"/>
    </source>
</evidence>
<organism evidence="2 3">
    <name type="scientific">Patella caerulea</name>
    <name type="common">Rayed Mediterranean limpet</name>
    <dbReference type="NCBI Taxonomy" id="87958"/>
    <lineage>
        <taxon>Eukaryota</taxon>
        <taxon>Metazoa</taxon>
        <taxon>Spiralia</taxon>
        <taxon>Lophotrochozoa</taxon>
        <taxon>Mollusca</taxon>
        <taxon>Gastropoda</taxon>
        <taxon>Patellogastropoda</taxon>
        <taxon>Patelloidea</taxon>
        <taxon>Patellidae</taxon>
        <taxon>Patella</taxon>
    </lineage>
</organism>
<feature type="chain" id="PRO_5042894790" evidence="1">
    <location>
        <begin position="25"/>
        <end position="236"/>
    </location>
</feature>
<keyword evidence="1" id="KW-0732">Signal</keyword>
<evidence type="ECO:0000313" key="3">
    <source>
        <dbReference type="Proteomes" id="UP001347796"/>
    </source>
</evidence>
<gene>
    <name evidence="2" type="ORF">SNE40_011128</name>
</gene>
<proteinExistence type="predicted"/>
<dbReference type="AlphaFoldDB" id="A0AAN8Q0Y9"/>
<keyword evidence="3" id="KW-1185">Reference proteome</keyword>
<evidence type="ECO:0000313" key="2">
    <source>
        <dbReference type="EMBL" id="KAK6183701.1"/>
    </source>
</evidence>
<protein>
    <submittedName>
        <fullName evidence="2">Uncharacterized protein</fullName>
    </submittedName>
</protein>
<sequence length="236" mass="25533">MKVVYITITCVIICQSASVSKSEGSPSTCISCYYFADKNLGQILNVIMNTGIVGDCSGLCSYLPSKKQQAACNNYCQQSAGISNFVKAATQCDLDSVYFCELINQCDFIPNGDATIKTAQVSRTNQVKDKASLSVTIDTTRGTGAGEILVELQTADKIPTGIHFPVTSTSPGEHHYTIPIDTGVNSTCNQRNICTHSTTYTITISVCSCACGSHHDRSQVYDMKKHSFTLGEYDRL</sequence>
<accession>A0AAN8Q0Y9</accession>
<reference evidence="2 3" key="1">
    <citation type="submission" date="2024-01" db="EMBL/GenBank/DDBJ databases">
        <title>The genome of the rayed Mediterranean limpet Patella caerulea (Linnaeus, 1758).</title>
        <authorList>
            <person name="Anh-Thu Weber A."/>
            <person name="Halstead-Nussloch G."/>
        </authorList>
    </citation>
    <scope>NUCLEOTIDE SEQUENCE [LARGE SCALE GENOMIC DNA]</scope>
    <source>
        <strain evidence="2">AATW-2023a</strain>
        <tissue evidence="2">Whole specimen</tissue>
    </source>
</reference>
<feature type="signal peptide" evidence="1">
    <location>
        <begin position="1"/>
        <end position="24"/>
    </location>
</feature>
<name>A0AAN8Q0Y9_PATCE</name>
<comment type="caution">
    <text evidence="2">The sequence shown here is derived from an EMBL/GenBank/DDBJ whole genome shotgun (WGS) entry which is preliminary data.</text>
</comment>
<dbReference type="EMBL" id="JAZGQO010000007">
    <property type="protein sequence ID" value="KAK6183701.1"/>
    <property type="molecule type" value="Genomic_DNA"/>
</dbReference>
<dbReference type="Proteomes" id="UP001347796">
    <property type="component" value="Unassembled WGS sequence"/>
</dbReference>